<feature type="region of interest" description="Disordered" evidence="2">
    <location>
        <begin position="131"/>
        <end position="168"/>
    </location>
</feature>
<reference evidence="4 5" key="1">
    <citation type="journal article" date="2021" name="J. Hered.">
        <title>A chromosome-level genome assembly of the parasitoid wasp, Cotesia glomerata (Hymenoptera: Braconidae).</title>
        <authorList>
            <person name="Pinto B.J."/>
            <person name="Weis J.J."/>
            <person name="Gamble T."/>
            <person name="Ode P.J."/>
            <person name="Paul R."/>
            <person name="Zaspel J.M."/>
        </authorList>
    </citation>
    <scope>NUCLEOTIDE SEQUENCE [LARGE SCALE GENOMIC DNA]</scope>
    <source>
        <strain evidence="4">CgM1</strain>
    </source>
</reference>
<evidence type="ECO:0000313" key="4">
    <source>
        <dbReference type="EMBL" id="KAH0567551.1"/>
    </source>
</evidence>
<dbReference type="InterPro" id="IPR019371">
    <property type="entry name" value="KxDL_dom"/>
</dbReference>
<dbReference type="PANTHER" id="PTHR13511:SF0">
    <property type="entry name" value="KXDL MOTIF-CONTAINING PROTEIN 1"/>
    <property type="match status" value="1"/>
</dbReference>
<feature type="domain" description="KxDL" evidence="3">
    <location>
        <begin position="29"/>
        <end position="113"/>
    </location>
</feature>
<dbReference type="GO" id="GO:0032418">
    <property type="term" value="P:lysosome localization"/>
    <property type="evidence" value="ECO:0007669"/>
    <property type="project" value="TreeGrafter"/>
</dbReference>
<feature type="compositionally biased region" description="Basic and acidic residues" evidence="2">
    <location>
        <begin position="152"/>
        <end position="168"/>
    </location>
</feature>
<dbReference type="InterPro" id="IPR039843">
    <property type="entry name" value="KXD1-like"/>
</dbReference>
<protein>
    <recommendedName>
        <fullName evidence="3">KxDL domain-containing protein</fullName>
    </recommendedName>
</protein>
<dbReference type="Pfam" id="PF10241">
    <property type="entry name" value="KxDL"/>
    <property type="match status" value="1"/>
</dbReference>
<evidence type="ECO:0000256" key="1">
    <source>
        <dbReference type="ARBA" id="ARBA00005913"/>
    </source>
</evidence>
<comment type="caution">
    <text evidence="4">The sequence shown here is derived from an EMBL/GenBank/DDBJ whole genome shotgun (WGS) entry which is preliminary data.</text>
</comment>
<dbReference type="AlphaFoldDB" id="A0AAV7J642"/>
<dbReference type="Proteomes" id="UP000826195">
    <property type="component" value="Unassembled WGS sequence"/>
</dbReference>
<evidence type="ECO:0000313" key="5">
    <source>
        <dbReference type="Proteomes" id="UP000826195"/>
    </source>
</evidence>
<proteinExistence type="inferred from homology"/>
<evidence type="ECO:0000259" key="3">
    <source>
        <dbReference type="Pfam" id="PF10241"/>
    </source>
</evidence>
<evidence type="ECO:0000256" key="2">
    <source>
        <dbReference type="SAM" id="MobiDB-lite"/>
    </source>
</evidence>
<dbReference type="EMBL" id="JAHXZJ010000001">
    <property type="protein sequence ID" value="KAH0567551.1"/>
    <property type="molecule type" value="Genomic_DNA"/>
</dbReference>
<keyword evidence="5" id="KW-1185">Reference proteome</keyword>
<name>A0AAV7J642_COTGL</name>
<sequence length="168" mass="18903">MAQGTPESDVGSFECFTNYTAPEVFIQGLAGLVDQQDVESMIRAQKQMLQRFEKTNEMLTNCNQLSISRLKSTGAEFKKHTALLTEMKKDLDYIFKKIRVVKNKLNQQYPQAFNEAVRSSLAEEVLVEDVHEGPKPLEPEIIPPVTVSSSATEKDQDPDSDGNQHDLK</sequence>
<accession>A0AAV7J642</accession>
<organism evidence="4 5">
    <name type="scientific">Cotesia glomerata</name>
    <name type="common">Lepidopteran parasitic wasp</name>
    <name type="synonym">Apanteles glomeratus</name>
    <dbReference type="NCBI Taxonomy" id="32391"/>
    <lineage>
        <taxon>Eukaryota</taxon>
        <taxon>Metazoa</taxon>
        <taxon>Ecdysozoa</taxon>
        <taxon>Arthropoda</taxon>
        <taxon>Hexapoda</taxon>
        <taxon>Insecta</taxon>
        <taxon>Pterygota</taxon>
        <taxon>Neoptera</taxon>
        <taxon>Endopterygota</taxon>
        <taxon>Hymenoptera</taxon>
        <taxon>Apocrita</taxon>
        <taxon>Ichneumonoidea</taxon>
        <taxon>Braconidae</taxon>
        <taxon>Microgastrinae</taxon>
        <taxon>Cotesia</taxon>
    </lineage>
</organism>
<gene>
    <name evidence="4" type="ORF">KQX54_010688</name>
</gene>
<dbReference type="PANTHER" id="PTHR13511">
    <property type="entry name" value="KXDL MOTIF-CONTAINING PROTEIN 1"/>
    <property type="match status" value="1"/>
</dbReference>
<comment type="similarity">
    <text evidence="1">Belongs to the KXD1 family.</text>
</comment>
<dbReference type="GO" id="GO:0099078">
    <property type="term" value="C:BORC complex"/>
    <property type="evidence" value="ECO:0007669"/>
    <property type="project" value="TreeGrafter"/>
</dbReference>